<dbReference type="Pfam" id="PF13365">
    <property type="entry name" value="Trypsin_2"/>
    <property type="match status" value="1"/>
</dbReference>
<dbReference type="PANTHER" id="PTHR43019">
    <property type="entry name" value="SERINE ENDOPROTEASE DEGS"/>
    <property type="match status" value="1"/>
</dbReference>
<dbReference type="EC" id="3.4.21.-" evidence="4"/>
<proteinExistence type="predicted"/>
<dbReference type="InterPro" id="IPR009003">
    <property type="entry name" value="Peptidase_S1_PA"/>
</dbReference>
<evidence type="ECO:0000313" key="4">
    <source>
        <dbReference type="EMBL" id="MFD1767026.1"/>
    </source>
</evidence>
<feature type="signal peptide" evidence="3">
    <location>
        <begin position="1"/>
        <end position="23"/>
    </location>
</feature>
<feature type="transmembrane region" description="Helical" evidence="2">
    <location>
        <begin position="299"/>
        <end position="318"/>
    </location>
</feature>
<comment type="caution">
    <text evidence="4">The sequence shown here is derived from an EMBL/GenBank/DDBJ whole genome shotgun (WGS) entry which is preliminary data.</text>
</comment>
<keyword evidence="4" id="KW-0378">Hydrolase</keyword>
<keyword evidence="3" id="KW-0732">Signal</keyword>
<dbReference type="SUPFAM" id="SSF50494">
    <property type="entry name" value="Trypsin-like serine proteases"/>
    <property type="match status" value="1"/>
</dbReference>
<dbReference type="GO" id="GO:0006508">
    <property type="term" value="P:proteolysis"/>
    <property type="evidence" value="ECO:0007669"/>
    <property type="project" value="UniProtKB-KW"/>
</dbReference>
<evidence type="ECO:0000313" key="5">
    <source>
        <dbReference type="Proteomes" id="UP001597215"/>
    </source>
</evidence>
<dbReference type="RefSeq" id="WP_381513881.1">
    <property type="nucleotide sequence ID" value="NZ_JBHUEL010000008.1"/>
</dbReference>
<dbReference type="GO" id="GO:0008233">
    <property type="term" value="F:peptidase activity"/>
    <property type="evidence" value="ECO:0007669"/>
    <property type="project" value="UniProtKB-KW"/>
</dbReference>
<dbReference type="InterPro" id="IPR001940">
    <property type="entry name" value="Peptidase_S1C"/>
</dbReference>
<dbReference type="PRINTS" id="PR00834">
    <property type="entry name" value="PROTEASES2C"/>
</dbReference>
<keyword evidence="2" id="KW-1133">Transmembrane helix</keyword>
<sequence length="507" mass="54708">MRKFLIGLSILVSALLMPSLAHADPEDIAASSRSVVRVVVFPASGGNIPIGHGSGIVVTPNRVLTNAHVVSDEEYDGAIRLVIVPSDGGQAISAEVVDRSPRNDLALVALSDGNRLPPATFFSGPVGDGADVFAIGYPGGVDIAQGLNMDDVLRPQIPVKTRGNISAGRSAKDFETLLHTAAIGGGNSGGPLVDACGRVLGVNSFGSLSDGSDAEFFFAIAQREAAAFLRRNNVAFRSVDVPCLSRAEMTRAEAEREAAERARIQEENRLAESARSKSFAEARRQVEYDIIETRDNRSMLTVILVFLALGAAGSAWQLLERERRDHAKMAGGAAAVMVIVALIVWFTRPSFAEVDELTKARLTDTEDPAAPAEVAQEGKLTCVIDRSRSRITVSDTNDVPFEWTNNGCVNGRTQYVEDGNRWVRTFVPSNEEQVSIVSFQPGNSTYRIERHLLGAEAMKQARDARNQYDVKSCSADPATIEKVQAMNSAVRQLLPQQPNELLTYNCN</sequence>
<dbReference type="Gene3D" id="2.40.10.120">
    <property type="match status" value="1"/>
</dbReference>
<accession>A0ABW4MDB4</accession>
<dbReference type="PANTHER" id="PTHR43019:SF23">
    <property type="entry name" value="PROTEASE DO-LIKE 5, CHLOROPLASTIC"/>
    <property type="match status" value="1"/>
</dbReference>
<feature type="transmembrane region" description="Helical" evidence="2">
    <location>
        <begin position="330"/>
        <end position="347"/>
    </location>
</feature>
<protein>
    <submittedName>
        <fullName evidence="4">S1C family serine protease</fullName>
        <ecNumber evidence="4">3.4.21.-</ecNumber>
    </submittedName>
</protein>
<keyword evidence="2" id="KW-0472">Membrane</keyword>
<feature type="chain" id="PRO_5045890425" evidence="3">
    <location>
        <begin position="24"/>
        <end position="507"/>
    </location>
</feature>
<keyword evidence="5" id="KW-1185">Reference proteome</keyword>
<name>A0ABW4MDB4_9SPHN</name>
<keyword evidence="4" id="KW-0645">Protease</keyword>
<evidence type="ECO:0000256" key="1">
    <source>
        <dbReference type="SAM" id="Coils"/>
    </source>
</evidence>
<feature type="coiled-coil region" evidence="1">
    <location>
        <begin position="247"/>
        <end position="274"/>
    </location>
</feature>
<reference evidence="5" key="1">
    <citation type="journal article" date="2019" name="Int. J. Syst. Evol. Microbiol.">
        <title>The Global Catalogue of Microorganisms (GCM) 10K type strain sequencing project: providing services to taxonomists for standard genome sequencing and annotation.</title>
        <authorList>
            <consortium name="The Broad Institute Genomics Platform"/>
            <consortium name="The Broad Institute Genome Sequencing Center for Infectious Disease"/>
            <person name="Wu L."/>
            <person name="Ma J."/>
        </authorList>
    </citation>
    <scope>NUCLEOTIDE SEQUENCE [LARGE SCALE GENOMIC DNA]</scope>
    <source>
        <strain evidence="5">CGMCC 1.12449</strain>
    </source>
</reference>
<keyword evidence="2" id="KW-0812">Transmembrane</keyword>
<dbReference type="EMBL" id="JBHUEL010000008">
    <property type="protein sequence ID" value="MFD1767026.1"/>
    <property type="molecule type" value="Genomic_DNA"/>
</dbReference>
<evidence type="ECO:0000256" key="2">
    <source>
        <dbReference type="SAM" id="Phobius"/>
    </source>
</evidence>
<gene>
    <name evidence="4" type="ORF">ACFSAG_09240</name>
</gene>
<evidence type="ECO:0000256" key="3">
    <source>
        <dbReference type="SAM" id="SignalP"/>
    </source>
</evidence>
<keyword evidence="1" id="KW-0175">Coiled coil</keyword>
<organism evidence="4 5">
    <name type="scientific">Sphingorhabdus buctiana</name>
    <dbReference type="NCBI Taxonomy" id="1508805"/>
    <lineage>
        <taxon>Bacteria</taxon>
        <taxon>Pseudomonadati</taxon>
        <taxon>Pseudomonadota</taxon>
        <taxon>Alphaproteobacteria</taxon>
        <taxon>Sphingomonadales</taxon>
        <taxon>Sphingomonadaceae</taxon>
        <taxon>Sphingorhabdus</taxon>
    </lineage>
</organism>
<dbReference type="Proteomes" id="UP001597215">
    <property type="component" value="Unassembled WGS sequence"/>
</dbReference>